<dbReference type="InterPro" id="IPR012677">
    <property type="entry name" value="Nucleotide-bd_a/b_plait_sf"/>
</dbReference>
<evidence type="ECO:0000256" key="5">
    <source>
        <dbReference type="SAM" id="MobiDB-lite"/>
    </source>
</evidence>
<feature type="region of interest" description="Disordered" evidence="5">
    <location>
        <begin position="103"/>
        <end position="141"/>
    </location>
</feature>
<feature type="compositionally biased region" description="Polar residues" evidence="5">
    <location>
        <begin position="327"/>
        <end position="343"/>
    </location>
</feature>
<feature type="compositionally biased region" description="Low complexity" evidence="5">
    <location>
        <begin position="496"/>
        <end position="515"/>
    </location>
</feature>
<evidence type="ECO:0000313" key="7">
    <source>
        <dbReference type="EMBL" id="GEM10430.1"/>
    </source>
</evidence>
<feature type="region of interest" description="Disordered" evidence="5">
    <location>
        <begin position="179"/>
        <end position="211"/>
    </location>
</feature>
<feature type="compositionally biased region" description="Basic residues" evidence="5">
    <location>
        <begin position="666"/>
        <end position="683"/>
    </location>
</feature>
<protein>
    <submittedName>
        <fullName evidence="7">Nucleolar protein 8</fullName>
    </submittedName>
</protein>
<name>A0A511KJ89_RHOTO</name>
<accession>A0A511KJ89</accession>
<feature type="domain" description="RRM" evidence="6">
    <location>
        <begin position="14"/>
        <end position="97"/>
    </location>
</feature>
<reference evidence="7 8" key="1">
    <citation type="submission" date="2019-07" db="EMBL/GenBank/DDBJ databases">
        <title>Rhodotorula toruloides NBRC10032 genome sequencing.</title>
        <authorList>
            <person name="Shida Y."/>
            <person name="Takaku H."/>
            <person name="Ogasawara W."/>
            <person name="Mori K."/>
        </authorList>
    </citation>
    <scope>NUCLEOTIDE SEQUENCE [LARGE SCALE GENOMIC DNA]</scope>
    <source>
        <strain evidence="7 8">NBRC10032</strain>
    </source>
</reference>
<feature type="region of interest" description="Disordered" evidence="5">
    <location>
        <begin position="628"/>
        <end position="697"/>
    </location>
</feature>
<dbReference type="PROSITE" id="PS50102">
    <property type="entry name" value="RRM"/>
    <property type="match status" value="1"/>
</dbReference>
<comment type="subcellular location">
    <subcellularLocation>
        <location evidence="1">Nucleus</location>
        <location evidence="1">Nucleolus</location>
    </subcellularLocation>
</comment>
<proteinExistence type="predicted"/>
<feature type="compositionally biased region" description="Low complexity" evidence="5">
    <location>
        <begin position="193"/>
        <end position="206"/>
    </location>
</feature>
<dbReference type="GO" id="GO:0005730">
    <property type="term" value="C:nucleolus"/>
    <property type="evidence" value="ECO:0007669"/>
    <property type="project" value="UniProtKB-SubCell"/>
</dbReference>
<evidence type="ECO:0000313" key="8">
    <source>
        <dbReference type="Proteomes" id="UP000321518"/>
    </source>
</evidence>
<dbReference type="InterPro" id="IPR035979">
    <property type="entry name" value="RBD_domain_sf"/>
</dbReference>
<feature type="region of interest" description="Disordered" evidence="5">
    <location>
        <begin position="312"/>
        <end position="357"/>
    </location>
</feature>
<comment type="caution">
    <text evidence="7">The sequence shown here is derived from an EMBL/GenBank/DDBJ whole genome shotgun (WGS) entry which is preliminary data.</text>
</comment>
<dbReference type="SUPFAM" id="SSF54928">
    <property type="entry name" value="RNA-binding domain, RBD"/>
    <property type="match status" value="1"/>
</dbReference>
<sequence>MAPVAALPTAPVTKRVHVGGLAPSVSPRDLVQRFSSFGTVVGGEKGVDGLGKTDTGLHRSFAFFSLETTEAKFARCMSMLNGSMWKAHKLRIGPAKPDWQTRLASEREEAEKGGGGSTGRPKKRKKASKDPNVGKLAPHFELVTPENIERHRGWVLDPKPTPAPIFPLILRPSHPVAPPPEAAKTAWSRGTAKAKPSKAARASQRAGSVAMRPAPTRIKRMRIDPRRWGRKRIVFDVLRATGKDVGANMCAIGTWECEEPEEPAPGADPEVTWVFKTRDGQVRRRETVRLTQRSAPYTDRFTAMLDRMNQSTSTATLASKLEPARTPSISQTKPAAASSANPTQPHPPERSASPPPYIAAAPRTLIYNEEDAFQLMAASLDDAERDVAHAMERAALRQFAIGALAEIVPDAYEEVDEEAPALPITVQSERLPQVEGFAQEDDDDSDLFAALPANRTLRLRGGGPSSDSDSDSDSDASSSDSDESKSADDEEEPAKNEASSSAAAPAPSSKSALSSIFKTRDTSTDGGESGGFSLLAGMDLDLVPLERTPSPPPAPAVSLPQQPRFVAPPTRDGGYRTQHGPAGQAFKGPSKAFFAFPSGGFEDRRTGEFDEAKVAKLDEMMRSRVEKAAEESRQRIAEGSKDFWRHESQERIDEEHQKLRETLRGFARKRHREAAKRSKRTGGRRGTGPKLDIIDDE</sequence>
<evidence type="ECO:0000256" key="2">
    <source>
        <dbReference type="ARBA" id="ARBA00022884"/>
    </source>
</evidence>
<keyword evidence="3" id="KW-0539">Nucleus</keyword>
<dbReference type="InterPro" id="IPR000504">
    <property type="entry name" value="RRM_dom"/>
</dbReference>
<keyword evidence="2 4" id="KW-0694">RNA-binding</keyword>
<dbReference type="InterPro" id="IPR034138">
    <property type="entry name" value="NOP8_RRM"/>
</dbReference>
<dbReference type="OrthoDB" id="21643at2759"/>
<feature type="region of interest" description="Disordered" evidence="5">
    <location>
        <begin position="455"/>
        <end position="590"/>
    </location>
</feature>
<dbReference type="PANTHER" id="PTHR48029:SF1">
    <property type="entry name" value="NUCLEOLAR PROTEIN 8"/>
    <property type="match status" value="1"/>
</dbReference>
<dbReference type="AlphaFoldDB" id="A0A511KJ89"/>
<dbReference type="EMBL" id="BJWK01000011">
    <property type="protein sequence ID" value="GEM10430.1"/>
    <property type="molecule type" value="Genomic_DNA"/>
</dbReference>
<evidence type="ECO:0000259" key="6">
    <source>
        <dbReference type="PROSITE" id="PS50102"/>
    </source>
</evidence>
<dbReference type="Proteomes" id="UP000321518">
    <property type="component" value="Unassembled WGS sequence"/>
</dbReference>
<dbReference type="GO" id="GO:0003723">
    <property type="term" value="F:RNA binding"/>
    <property type="evidence" value="ECO:0007669"/>
    <property type="project" value="UniProtKB-UniRule"/>
</dbReference>
<dbReference type="SMART" id="SM00360">
    <property type="entry name" value="RRM"/>
    <property type="match status" value="1"/>
</dbReference>
<dbReference type="PANTHER" id="PTHR48029">
    <property type="entry name" value="NUCLEOLAR PROTEIN 8"/>
    <property type="match status" value="1"/>
</dbReference>
<feature type="compositionally biased region" description="Basic and acidic residues" evidence="5">
    <location>
        <begin position="628"/>
        <end position="663"/>
    </location>
</feature>
<organism evidence="7 8">
    <name type="scientific">Rhodotorula toruloides</name>
    <name type="common">Yeast</name>
    <name type="synonym">Rhodosporidium toruloides</name>
    <dbReference type="NCBI Taxonomy" id="5286"/>
    <lineage>
        <taxon>Eukaryota</taxon>
        <taxon>Fungi</taxon>
        <taxon>Dikarya</taxon>
        <taxon>Basidiomycota</taxon>
        <taxon>Pucciniomycotina</taxon>
        <taxon>Microbotryomycetes</taxon>
        <taxon>Sporidiobolales</taxon>
        <taxon>Sporidiobolaceae</taxon>
        <taxon>Rhodotorula</taxon>
    </lineage>
</organism>
<gene>
    <name evidence="7" type="ORF">Rt10032_c11g4447</name>
</gene>
<dbReference type="CDD" id="cd12226">
    <property type="entry name" value="RRM_NOL8"/>
    <property type="match status" value="1"/>
</dbReference>
<dbReference type="Gene3D" id="3.30.70.330">
    <property type="match status" value="1"/>
</dbReference>
<evidence type="ECO:0000256" key="3">
    <source>
        <dbReference type="ARBA" id="ARBA00023242"/>
    </source>
</evidence>
<evidence type="ECO:0000256" key="4">
    <source>
        <dbReference type="PROSITE-ProRule" id="PRU00176"/>
    </source>
</evidence>
<evidence type="ECO:0000256" key="1">
    <source>
        <dbReference type="ARBA" id="ARBA00004604"/>
    </source>
</evidence>